<feature type="disulfide bond" evidence="18">
    <location>
        <begin position="584"/>
        <end position="589"/>
    </location>
</feature>
<dbReference type="InterPro" id="IPR036349">
    <property type="entry name" value="Integrin_bsu_tail_dom_sf"/>
</dbReference>
<dbReference type="SUPFAM" id="SSF103575">
    <property type="entry name" value="Plexin repeat"/>
    <property type="match status" value="1"/>
</dbReference>
<comment type="similarity">
    <text evidence="2 19">Belongs to the integrin beta chain family.</text>
</comment>
<dbReference type="SMART" id="SM01242">
    <property type="entry name" value="Integrin_B_tail"/>
    <property type="match status" value="1"/>
</dbReference>
<feature type="disulfide bond" evidence="18">
    <location>
        <begin position="488"/>
        <end position="492"/>
    </location>
</feature>
<keyword evidence="10" id="KW-0106">Calcium</keyword>
<dbReference type="Pfam" id="PF17205">
    <property type="entry name" value="PSI_integrin"/>
    <property type="match status" value="1"/>
</dbReference>
<dbReference type="InterPro" id="IPR057073">
    <property type="entry name" value="EGF_integrin_2"/>
</dbReference>
<feature type="disulfide bond" evidence="18">
    <location>
        <begin position="567"/>
        <end position="582"/>
    </location>
</feature>
<dbReference type="GO" id="GO:0007160">
    <property type="term" value="P:cell-matrix adhesion"/>
    <property type="evidence" value="ECO:0007669"/>
    <property type="project" value="TreeGrafter"/>
</dbReference>
<keyword evidence="15 21" id="KW-0472">Membrane</keyword>
<feature type="domain" description="Integrin beta subunit VWA" evidence="23">
    <location>
        <begin position="43"/>
        <end position="490"/>
    </location>
</feature>
<reference evidence="27" key="1">
    <citation type="submission" date="2025-08" db="UniProtKB">
        <authorList>
            <consortium name="RefSeq"/>
        </authorList>
    </citation>
    <scope>IDENTIFICATION</scope>
</reference>
<feature type="disulfide bond" evidence="18">
    <location>
        <begin position="623"/>
        <end position="630"/>
    </location>
</feature>
<dbReference type="GO" id="GO:0007157">
    <property type="term" value="P:heterophilic cell-cell adhesion via plasma membrane cell adhesion molecules"/>
    <property type="evidence" value="ECO:0007669"/>
    <property type="project" value="UniProtKB-ARBA"/>
</dbReference>
<evidence type="ECO:0000256" key="5">
    <source>
        <dbReference type="ARBA" id="ARBA00022553"/>
    </source>
</evidence>
<evidence type="ECO:0000256" key="2">
    <source>
        <dbReference type="ARBA" id="ARBA00007449"/>
    </source>
</evidence>
<dbReference type="PIRSF" id="PIRSF002512">
    <property type="entry name" value="Integrin_B"/>
    <property type="match status" value="1"/>
</dbReference>
<dbReference type="FunFam" id="2.10.25.10:FF:000043">
    <property type="entry name" value="Integrin beta"/>
    <property type="match status" value="1"/>
</dbReference>
<feature type="disulfide bond" evidence="18">
    <location>
        <begin position="233"/>
        <end position="236"/>
    </location>
</feature>
<dbReference type="FunFam" id="2.10.25.10:FF:000076">
    <property type="entry name" value="Integrin beta"/>
    <property type="match status" value="1"/>
</dbReference>
<dbReference type="InterPro" id="IPR015812">
    <property type="entry name" value="Integrin_bsu"/>
</dbReference>
<dbReference type="GO" id="GO:0007229">
    <property type="term" value="P:integrin-mediated signaling pathway"/>
    <property type="evidence" value="ECO:0007669"/>
    <property type="project" value="UniProtKB-KW"/>
</dbReference>
<evidence type="ECO:0000256" key="6">
    <source>
        <dbReference type="ARBA" id="ARBA00022692"/>
    </source>
</evidence>
<feature type="disulfide bond" evidence="18">
    <location>
        <begin position="562"/>
        <end position="597"/>
    </location>
</feature>
<keyword evidence="5" id="KW-0597">Phosphoprotein</keyword>
<dbReference type="GO" id="GO:0046872">
    <property type="term" value="F:metal ion binding"/>
    <property type="evidence" value="ECO:0007669"/>
    <property type="project" value="UniProtKB-KW"/>
</dbReference>
<feature type="domain" description="Integrin beta subunit cytoplasmic" evidence="24">
    <location>
        <begin position="783"/>
        <end position="829"/>
    </location>
</feature>
<evidence type="ECO:0000256" key="15">
    <source>
        <dbReference type="ARBA" id="ARBA00023136"/>
    </source>
</evidence>
<keyword evidence="9" id="KW-0677">Repeat</keyword>
<dbReference type="FunFam" id="1.20.5.100:FF:000002">
    <property type="entry name" value="Integrin beta"/>
    <property type="match status" value="1"/>
</dbReference>
<evidence type="ECO:0000256" key="21">
    <source>
        <dbReference type="SAM" id="Phobius"/>
    </source>
</evidence>
<feature type="disulfide bond" evidence="18">
    <location>
        <begin position="652"/>
        <end position="665"/>
    </location>
</feature>
<evidence type="ECO:0000256" key="17">
    <source>
        <dbReference type="ARBA" id="ARBA00023180"/>
    </source>
</evidence>
<dbReference type="Gene3D" id="2.10.25.10">
    <property type="entry name" value="Laminin"/>
    <property type="match status" value="4"/>
</dbReference>
<dbReference type="InterPro" id="IPR036465">
    <property type="entry name" value="vWFA_dom_sf"/>
</dbReference>
<dbReference type="Pfam" id="PF07965">
    <property type="entry name" value="Integrin_B_tail"/>
    <property type="match status" value="1"/>
</dbReference>
<evidence type="ECO:0000256" key="8">
    <source>
        <dbReference type="ARBA" id="ARBA00022729"/>
    </source>
</evidence>
<feature type="domain" description="Integrin beta subunit tail" evidence="25">
    <location>
        <begin position="675"/>
        <end position="759"/>
    </location>
</feature>
<evidence type="ECO:0000256" key="20">
    <source>
        <dbReference type="SAM" id="MobiDB-lite"/>
    </source>
</evidence>
<dbReference type="PROSITE" id="PS00243">
    <property type="entry name" value="I_EGF_1"/>
    <property type="match status" value="2"/>
</dbReference>
<dbReference type="GO" id="GO:0009986">
    <property type="term" value="C:cell surface"/>
    <property type="evidence" value="ECO:0007669"/>
    <property type="project" value="TreeGrafter"/>
</dbReference>
<evidence type="ECO:0000256" key="11">
    <source>
        <dbReference type="ARBA" id="ARBA00022842"/>
    </source>
</evidence>
<evidence type="ECO:0000256" key="14">
    <source>
        <dbReference type="ARBA" id="ARBA00023037"/>
    </source>
</evidence>
<dbReference type="GO" id="GO:0033627">
    <property type="term" value="P:cell adhesion mediated by integrin"/>
    <property type="evidence" value="ECO:0007669"/>
    <property type="project" value="TreeGrafter"/>
</dbReference>
<feature type="disulfide bond" evidence="18">
    <location>
        <begin position="645"/>
        <end position="650"/>
    </location>
</feature>
<feature type="disulfide bond" evidence="18">
    <location>
        <begin position="56"/>
        <end position="67"/>
    </location>
</feature>
<feature type="disulfide bond" evidence="18">
    <location>
        <begin position="647"/>
        <end position="697"/>
    </location>
</feature>
<keyword evidence="4" id="KW-0245">EGF-like domain</keyword>
<dbReference type="AlphaFoldDB" id="A0A3Q0JA47"/>
<evidence type="ECO:0000256" key="18">
    <source>
        <dbReference type="PIRSR" id="PIRSR002512-1"/>
    </source>
</evidence>
<dbReference type="SMART" id="SM01241">
    <property type="entry name" value="Integrin_b_cyt"/>
    <property type="match status" value="1"/>
</dbReference>
<dbReference type="InterPro" id="IPR013111">
    <property type="entry name" value="EGF_extracell"/>
</dbReference>
<evidence type="ECO:0000256" key="19">
    <source>
        <dbReference type="RuleBase" id="RU000633"/>
    </source>
</evidence>
<feature type="disulfide bond" evidence="18">
    <location>
        <begin position="668"/>
        <end position="671"/>
    </location>
</feature>
<evidence type="ECO:0000313" key="26">
    <source>
        <dbReference type="Proteomes" id="UP000079169"/>
    </source>
</evidence>
<keyword evidence="16 18" id="KW-1015">Disulfide bond</keyword>
<feature type="disulfide bond" evidence="18">
    <location>
        <begin position="284"/>
        <end position="325"/>
    </location>
</feature>
<evidence type="ECO:0000256" key="10">
    <source>
        <dbReference type="ARBA" id="ARBA00022837"/>
    </source>
</evidence>
<dbReference type="PANTHER" id="PTHR10082:SF60">
    <property type="entry name" value="INTEGRIN BETA-PS"/>
    <property type="match status" value="1"/>
</dbReference>
<dbReference type="STRING" id="121845.A0A3Q0JA47"/>
<feature type="signal peptide" evidence="22">
    <location>
        <begin position="1"/>
        <end position="25"/>
    </location>
</feature>
<comment type="subcellular location">
    <subcellularLocation>
        <location evidence="1 19">Cell membrane</location>
        <topology evidence="1 19">Single-pass type I membrane protein</topology>
    </subcellularLocation>
</comment>
<feature type="disulfide bond" evidence="18">
    <location>
        <begin position="675"/>
        <end position="684"/>
    </location>
</feature>
<keyword evidence="14 19" id="KW-0401">Integrin</keyword>
<keyword evidence="13 21" id="KW-1133">Transmembrane helix</keyword>
<feature type="disulfide bond" evidence="18">
    <location>
        <begin position="701"/>
        <end position="730"/>
    </location>
</feature>
<keyword evidence="8 22" id="KW-0732">Signal</keyword>
<dbReference type="InterPro" id="IPR040622">
    <property type="entry name" value="EGF_integrin_1"/>
</dbReference>
<evidence type="ECO:0000259" key="25">
    <source>
        <dbReference type="SMART" id="SM01242"/>
    </source>
</evidence>
<feature type="chain" id="PRO_5018153529" description="Integrin beta" evidence="22">
    <location>
        <begin position="26"/>
        <end position="829"/>
    </location>
</feature>
<dbReference type="KEGG" id="dci:103515288"/>
<keyword evidence="6 19" id="KW-0812">Transmembrane</keyword>
<evidence type="ECO:0000256" key="3">
    <source>
        <dbReference type="ARBA" id="ARBA00022475"/>
    </source>
</evidence>
<dbReference type="PROSITE" id="PS52047">
    <property type="entry name" value="I_EGF_2"/>
    <property type="match status" value="2"/>
</dbReference>
<evidence type="ECO:0000256" key="12">
    <source>
        <dbReference type="ARBA" id="ARBA00022889"/>
    </source>
</evidence>
<keyword evidence="26" id="KW-1185">Reference proteome</keyword>
<feature type="disulfide bond" evidence="18">
    <location>
        <begin position="515"/>
        <end position="554"/>
    </location>
</feature>
<feature type="disulfide bond" evidence="18">
    <location>
        <begin position="520"/>
        <end position="529"/>
    </location>
</feature>
<keyword evidence="17" id="KW-0325">Glycoprotein</keyword>
<evidence type="ECO:0000313" key="27">
    <source>
        <dbReference type="RefSeq" id="XP_026683828.1"/>
    </source>
</evidence>
<feature type="disulfide bond" evidence="18">
    <location>
        <begin position="607"/>
        <end position="639"/>
    </location>
</feature>
<accession>A0A3Q0JA47</accession>
<feature type="disulfide bond" evidence="18">
    <location>
        <begin position="612"/>
        <end position="621"/>
    </location>
</feature>
<dbReference type="InterPro" id="IPR033760">
    <property type="entry name" value="Integrin_beta_N"/>
</dbReference>
<evidence type="ECO:0000259" key="23">
    <source>
        <dbReference type="SMART" id="SM00187"/>
    </source>
</evidence>
<feature type="transmembrane region" description="Helical" evidence="21">
    <location>
        <begin position="758"/>
        <end position="782"/>
    </location>
</feature>
<evidence type="ECO:0000256" key="16">
    <source>
        <dbReference type="ARBA" id="ARBA00023157"/>
    </source>
</evidence>
<feature type="compositionally biased region" description="Low complexity" evidence="20">
    <location>
        <begin position="112"/>
        <end position="135"/>
    </location>
</feature>
<evidence type="ECO:0000256" key="9">
    <source>
        <dbReference type="ARBA" id="ARBA00022737"/>
    </source>
</evidence>
<dbReference type="PaxDb" id="121845-A0A3Q0JA47"/>
<feature type="disulfide bond" evidence="18">
    <location>
        <begin position="47"/>
        <end position="81"/>
    </location>
</feature>
<feature type="region of interest" description="Disordered" evidence="20">
    <location>
        <begin position="106"/>
        <end position="138"/>
    </location>
</feature>
<dbReference type="PRINTS" id="PR01186">
    <property type="entry name" value="INTEGRINB"/>
</dbReference>
<evidence type="ECO:0000256" key="22">
    <source>
        <dbReference type="SAM" id="SignalP"/>
    </source>
</evidence>
<organism evidence="26 27">
    <name type="scientific">Diaphorina citri</name>
    <name type="common">Asian citrus psyllid</name>
    <dbReference type="NCBI Taxonomy" id="121845"/>
    <lineage>
        <taxon>Eukaryota</taxon>
        <taxon>Metazoa</taxon>
        <taxon>Ecdysozoa</taxon>
        <taxon>Arthropoda</taxon>
        <taxon>Hexapoda</taxon>
        <taxon>Insecta</taxon>
        <taxon>Pterygota</taxon>
        <taxon>Neoptera</taxon>
        <taxon>Paraneoptera</taxon>
        <taxon>Hemiptera</taxon>
        <taxon>Sternorrhyncha</taxon>
        <taxon>Psylloidea</taxon>
        <taxon>Psyllidae</taxon>
        <taxon>Diaphorininae</taxon>
        <taxon>Diaphorina</taxon>
    </lineage>
</organism>
<evidence type="ECO:0000256" key="1">
    <source>
        <dbReference type="ARBA" id="ARBA00004251"/>
    </source>
</evidence>
<dbReference type="Gene3D" id="2.60.40.1510">
    <property type="entry name" value="ntegrin, alpha v. Chain A, domain 3"/>
    <property type="match status" value="1"/>
</dbReference>
<keyword evidence="3" id="KW-1003">Cell membrane</keyword>
<dbReference type="Pfam" id="PF07974">
    <property type="entry name" value="EGF_2"/>
    <property type="match status" value="1"/>
</dbReference>
<dbReference type="InterPro" id="IPR032695">
    <property type="entry name" value="Integrin_dom_sf"/>
</dbReference>
<gene>
    <name evidence="27" type="primary">LOC103515288</name>
</gene>
<dbReference type="GO" id="GO:0008305">
    <property type="term" value="C:integrin complex"/>
    <property type="evidence" value="ECO:0007669"/>
    <property type="project" value="TreeGrafter"/>
</dbReference>
<feature type="disulfide bond" evidence="18">
    <location>
        <begin position="425"/>
        <end position="438"/>
    </location>
</feature>
<sequence>MEVRLPQYAVYSALLVTLAISLSQAQQQEKLVSNQNPCVSKQTCHECIQTPTCAWCSKPEYGDKKRCFQPSLNADDNLEQCPEEYVFNPANVFSVLDNRHLAKASKYHHSQHSSSSSSSSSSGSFSSGGSASGHSEAVQISPQHVSLKLRINEAYRMVVDYAQAEDYPVDLYYLMDLSNSMRDDKDRLSALGDQLSASMQEVTSNFRLGFGSFVDKVVMPYVSMVPKNLLEPCAGCAAPYGYHNVMSLSQDTSRFSAQVKGANVSGNLDGPEGGFDAIMQAIVCKEEIGWRDRARRLLVFSTDAEFHHAGDGKLGGIVKPNDGLCHMDRNGMYTHSTVQDYPSISQINMKVKQNSINLIFAVTAEQIGVYERLKTHIEGSSSGTLTNDSSNVVDLVKDQYNKISSSVEMKDTSSSAVKVTYHSKCLNKDGPSKPTAKCDGLKVGTVVHFEIDIEVTACPANRSEWMQTFYIYPVGIDETLRVDLEMQCECPCEVDGHPSFVRNSPNCSGFGTFKCGLCECDQSHFGRRCECDAESSQGITSTGCKADANSTMECSGRGNCLCNQCVCDPRPHPEEKITGQYCECDNFSCDRHNGVLCSGPEHGRCVCGKCHCEDGWTGSACDCRSSNDTCISPEGGEVCSGKGECECGVCKCIEDSTGRYSGRFCEKCPTCLGRCQEFKNCIQCQVYKTGPLSEEECAKNCTEYVVTYSTISENEAKDENLCVYFDEDECKFEYVYWYDAQGKIHLRAQQERECPPHVYILGLVLGVIGAIVLIGLAFLCLWKILTSIHDRREFAKFEKERMLAKWDTGENPIYKQATSTFKNPTYTGK</sequence>
<feature type="disulfide bond" evidence="18">
    <location>
        <begin position="458"/>
        <end position="722"/>
    </location>
</feature>
<name>A0A3Q0JA47_DIACI</name>
<dbReference type="SUPFAM" id="SSF57196">
    <property type="entry name" value="EGF/Laminin"/>
    <property type="match status" value="1"/>
</dbReference>
<evidence type="ECO:0000256" key="7">
    <source>
        <dbReference type="ARBA" id="ARBA00022723"/>
    </source>
</evidence>
<feature type="disulfide bond" evidence="18">
    <location>
        <begin position="681"/>
        <end position="754"/>
    </location>
</feature>
<feature type="disulfide bond" evidence="18">
    <location>
        <begin position="605"/>
        <end position="610"/>
    </location>
</feature>
<dbReference type="Pfam" id="PF23105">
    <property type="entry name" value="EGF_integrin"/>
    <property type="match status" value="2"/>
</dbReference>
<evidence type="ECO:0000256" key="4">
    <source>
        <dbReference type="ARBA" id="ARBA00022536"/>
    </source>
</evidence>
<dbReference type="InterPro" id="IPR014836">
    <property type="entry name" value="Integrin_bsu_cyt_dom"/>
</dbReference>
<keyword evidence="11" id="KW-0460">Magnesium</keyword>
<feature type="disulfide bond" evidence="18">
    <location>
        <begin position="531"/>
        <end position="544"/>
    </location>
</feature>
<dbReference type="PANTHER" id="PTHR10082">
    <property type="entry name" value="INTEGRIN BETA SUBUNIT"/>
    <property type="match status" value="1"/>
</dbReference>
<dbReference type="GO" id="GO:0005178">
    <property type="term" value="F:integrin binding"/>
    <property type="evidence" value="ECO:0007669"/>
    <property type="project" value="TreeGrafter"/>
</dbReference>
<dbReference type="FunFam" id="3.40.50.410:FF:000002">
    <property type="entry name" value="Integrin beta"/>
    <property type="match status" value="1"/>
</dbReference>
<evidence type="ECO:0000259" key="24">
    <source>
        <dbReference type="SMART" id="SM01241"/>
    </source>
</evidence>
<evidence type="ECO:0000256" key="13">
    <source>
        <dbReference type="ARBA" id="ARBA00022989"/>
    </source>
</evidence>
<protein>
    <recommendedName>
        <fullName evidence="19">Integrin beta</fullName>
    </recommendedName>
</protein>
<dbReference type="Gene3D" id="3.40.50.410">
    <property type="entry name" value="von Willebrand factor, type A domain"/>
    <property type="match status" value="1"/>
</dbReference>
<dbReference type="Pfam" id="PF08725">
    <property type="entry name" value="Integrin_b_cyt"/>
    <property type="match status" value="1"/>
</dbReference>
<dbReference type="GO" id="GO:0016477">
    <property type="term" value="P:cell migration"/>
    <property type="evidence" value="ECO:0007669"/>
    <property type="project" value="TreeGrafter"/>
</dbReference>
<dbReference type="InterPro" id="IPR057243">
    <property type="entry name" value="Integrin_I-EGF_CS"/>
</dbReference>
<dbReference type="GeneID" id="103515288"/>
<dbReference type="SUPFAM" id="SSF53300">
    <property type="entry name" value="vWA-like"/>
    <property type="match status" value="1"/>
</dbReference>
<dbReference type="Pfam" id="PF00362">
    <property type="entry name" value="Integrin_beta"/>
    <property type="match status" value="1"/>
</dbReference>
<dbReference type="GO" id="GO:0005925">
    <property type="term" value="C:focal adhesion"/>
    <property type="evidence" value="ECO:0007669"/>
    <property type="project" value="TreeGrafter"/>
</dbReference>
<proteinExistence type="inferred from homology"/>
<dbReference type="SUPFAM" id="SSF69687">
    <property type="entry name" value="Integrin beta tail domain"/>
    <property type="match status" value="1"/>
</dbReference>
<dbReference type="Pfam" id="PF18372">
    <property type="entry name" value="I-EGF_1"/>
    <property type="match status" value="1"/>
</dbReference>
<keyword evidence="12 19" id="KW-0130">Cell adhesion</keyword>
<dbReference type="SUPFAM" id="SSF69179">
    <property type="entry name" value="Integrin domains"/>
    <property type="match status" value="1"/>
</dbReference>
<dbReference type="Proteomes" id="UP000079169">
    <property type="component" value="Unplaced"/>
</dbReference>
<dbReference type="InterPro" id="IPR002369">
    <property type="entry name" value="Integrin_bsu_VWA"/>
</dbReference>
<dbReference type="Gene3D" id="1.20.5.100">
    <property type="entry name" value="Cytochrome c1, transmembrane anchor, C-terminal"/>
    <property type="match status" value="1"/>
</dbReference>
<feature type="disulfide bond" evidence="18">
    <location>
        <begin position="44"/>
        <end position="53"/>
    </location>
</feature>
<dbReference type="InterPro" id="IPR012896">
    <property type="entry name" value="Integrin_bsu_tail"/>
</dbReference>
<dbReference type="Gene3D" id="4.10.1240.30">
    <property type="match status" value="1"/>
</dbReference>
<feature type="disulfide bond" evidence="18">
    <location>
        <begin position="560"/>
        <end position="565"/>
    </location>
</feature>
<dbReference type="RefSeq" id="XP_026683828.1">
    <property type="nucleotide sequence ID" value="XM_026828027.1"/>
</dbReference>
<keyword evidence="7" id="KW-0479">Metal-binding</keyword>
<dbReference type="SMART" id="SM00187">
    <property type="entry name" value="INB"/>
    <property type="match status" value="1"/>
</dbReference>